<dbReference type="Gene3D" id="1.20.1740.10">
    <property type="entry name" value="Amino acid/polyamine transporter I"/>
    <property type="match status" value="1"/>
</dbReference>
<keyword evidence="3" id="KW-0813">Transport</keyword>
<dbReference type="Pfam" id="PF01490">
    <property type="entry name" value="Aa_trans"/>
    <property type="match status" value="1"/>
</dbReference>
<reference evidence="10 11" key="1">
    <citation type="journal article" date="2018" name="BMC Genomics">
        <title>The genome of Naegleria lovaniensis, the basis for a comparative approach to unravel pathogenicity factors of the human pathogenic amoeba N. fowleri.</title>
        <authorList>
            <person name="Liechti N."/>
            <person name="Schurch N."/>
            <person name="Bruggmann R."/>
            <person name="Wittwer M."/>
        </authorList>
    </citation>
    <scope>NUCLEOTIDE SEQUENCE [LARGE SCALE GENOMIC DNA]</scope>
    <source>
        <strain evidence="10 11">ATCC 30569</strain>
    </source>
</reference>
<accession>A0AA88G9X2</accession>
<gene>
    <name evidence="10" type="ORF">C9374_011662</name>
</gene>
<feature type="transmembrane region" description="Helical" evidence="8">
    <location>
        <begin position="683"/>
        <end position="708"/>
    </location>
</feature>
<keyword evidence="5" id="KW-0029">Amino-acid transport</keyword>
<evidence type="ECO:0000256" key="6">
    <source>
        <dbReference type="ARBA" id="ARBA00022989"/>
    </source>
</evidence>
<dbReference type="GO" id="GO:0015179">
    <property type="term" value="F:L-amino acid transmembrane transporter activity"/>
    <property type="evidence" value="ECO:0007669"/>
    <property type="project" value="TreeGrafter"/>
</dbReference>
<dbReference type="AlphaFoldDB" id="A0AA88G9X2"/>
<evidence type="ECO:0000256" key="5">
    <source>
        <dbReference type="ARBA" id="ARBA00022970"/>
    </source>
</evidence>
<keyword evidence="11" id="KW-1185">Reference proteome</keyword>
<evidence type="ECO:0000256" key="8">
    <source>
        <dbReference type="SAM" id="Phobius"/>
    </source>
</evidence>
<sequence>MVVYNHSSKNGRIISTNNTHPVSFSSSSAQHNGYDFSTSDSATASSIIVSPFESQAYSYHPQTNTNGFFHASDSNGGNNIHQNGSHEKDTFQRQMVEHSSPSMSYPPKKSTKQSLLGKLFGRRKRNHGDDSSDEEEIFIIDSKNGGKVYLKKDMNGIPKDPASSIYTNINSADAAVGDEKLDQNVFERDVNQDYFVLKKKKSIQEMTNEIYNEPISVTENVKYEDKQTRLLKKSKKQEKLWKEIMSHKKTGLFFSVWNLINDIISPGTVSMPGVVAQSGLYMSIIWFVVFGIITIFTLCLVYELARRHLKRTLPDLAMKGFGKIGFLIACVCIFFFNFGGACAQLLMFGQVVPDLLLYLFNDPNNIFISRRAILTYLVVLILPIAMQKRLGSFAFFSFIAVASVFGVAALVNYELFFGVPRYVPHDPKEAFAFVHPQFMNALGNLAYIYICHDMSFHVFDELRRATRLRYYIVVLVTVALTVAACSAMGIGGYLLFWDKNLRIANVLEMFPKGATVAIIGRILLTTSLIFSIPYSAFLPRNVIILIVKFLFPRWYNSPDGFFKCYCWNPWRKRKPPIDLSEQDSLIIHEVNNQNLQHNNSNLATIPQEKDLTKKRAKKFKQDFVHYAATLFVMALGLTIALSVTDLGIVFQITGGVSACAMAYILPCALAIKLEPGRFTLLKIASAITLLGGLVILGSTIYFVILQLVNGK</sequence>
<evidence type="ECO:0000256" key="3">
    <source>
        <dbReference type="ARBA" id="ARBA00022448"/>
    </source>
</evidence>
<feature type="transmembrane region" description="Helical" evidence="8">
    <location>
        <begin position="431"/>
        <end position="450"/>
    </location>
</feature>
<feature type="transmembrane region" description="Helical" evidence="8">
    <location>
        <begin position="623"/>
        <end position="642"/>
    </location>
</feature>
<name>A0AA88G9X2_NAELO</name>
<keyword evidence="4 8" id="KW-0812">Transmembrane</keyword>
<feature type="transmembrane region" description="Helical" evidence="8">
    <location>
        <begin position="368"/>
        <end position="386"/>
    </location>
</feature>
<evidence type="ECO:0000313" key="10">
    <source>
        <dbReference type="EMBL" id="KAG2373997.1"/>
    </source>
</evidence>
<dbReference type="PANTHER" id="PTHR22950">
    <property type="entry name" value="AMINO ACID TRANSPORTER"/>
    <property type="match status" value="1"/>
</dbReference>
<feature type="transmembrane region" description="Helical" evidence="8">
    <location>
        <begin position="648"/>
        <end position="671"/>
    </location>
</feature>
<evidence type="ECO:0000313" key="11">
    <source>
        <dbReference type="Proteomes" id="UP000816034"/>
    </source>
</evidence>
<evidence type="ECO:0000256" key="7">
    <source>
        <dbReference type="ARBA" id="ARBA00023136"/>
    </source>
</evidence>
<comment type="caution">
    <text evidence="10">The sequence shown here is derived from an EMBL/GenBank/DDBJ whole genome shotgun (WGS) entry which is preliminary data.</text>
</comment>
<organism evidence="10 11">
    <name type="scientific">Naegleria lovaniensis</name>
    <name type="common">Amoeba</name>
    <dbReference type="NCBI Taxonomy" id="51637"/>
    <lineage>
        <taxon>Eukaryota</taxon>
        <taxon>Discoba</taxon>
        <taxon>Heterolobosea</taxon>
        <taxon>Tetramitia</taxon>
        <taxon>Eutetramitia</taxon>
        <taxon>Vahlkampfiidae</taxon>
        <taxon>Naegleria</taxon>
    </lineage>
</organism>
<comment type="subcellular location">
    <subcellularLocation>
        <location evidence="1">Membrane</location>
        <topology evidence="1">Multi-pass membrane protein</topology>
    </subcellularLocation>
</comment>
<evidence type="ECO:0000256" key="2">
    <source>
        <dbReference type="ARBA" id="ARBA00008066"/>
    </source>
</evidence>
<evidence type="ECO:0000259" key="9">
    <source>
        <dbReference type="Pfam" id="PF01490"/>
    </source>
</evidence>
<dbReference type="GO" id="GO:0016020">
    <property type="term" value="C:membrane"/>
    <property type="evidence" value="ECO:0007669"/>
    <property type="project" value="UniProtKB-SubCell"/>
</dbReference>
<feature type="transmembrane region" description="Helical" evidence="8">
    <location>
        <begin position="516"/>
        <end position="538"/>
    </location>
</feature>
<feature type="transmembrane region" description="Helical" evidence="8">
    <location>
        <begin position="393"/>
        <end position="411"/>
    </location>
</feature>
<comment type="similarity">
    <text evidence="2">Belongs to the amino acid/polyamine transporter 2 family.</text>
</comment>
<dbReference type="Proteomes" id="UP000816034">
    <property type="component" value="Unassembled WGS sequence"/>
</dbReference>
<evidence type="ECO:0000256" key="1">
    <source>
        <dbReference type="ARBA" id="ARBA00004141"/>
    </source>
</evidence>
<keyword evidence="7 8" id="KW-0472">Membrane</keyword>
<feature type="transmembrane region" description="Helical" evidence="8">
    <location>
        <begin position="326"/>
        <end position="348"/>
    </location>
</feature>
<dbReference type="GeneID" id="68104116"/>
<proteinExistence type="inferred from homology"/>
<evidence type="ECO:0000256" key="4">
    <source>
        <dbReference type="ARBA" id="ARBA00022692"/>
    </source>
</evidence>
<dbReference type="InterPro" id="IPR013057">
    <property type="entry name" value="AA_transpt_TM"/>
</dbReference>
<feature type="transmembrane region" description="Helical" evidence="8">
    <location>
        <begin position="280"/>
        <end position="305"/>
    </location>
</feature>
<dbReference type="EMBL" id="PYSW02000049">
    <property type="protein sequence ID" value="KAG2373997.1"/>
    <property type="molecule type" value="Genomic_DNA"/>
</dbReference>
<feature type="transmembrane region" description="Helical" evidence="8">
    <location>
        <begin position="470"/>
        <end position="496"/>
    </location>
</feature>
<keyword evidence="6 8" id="KW-1133">Transmembrane helix</keyword>
<feature type="domain" description="Amino acid transporter transmembrane" evidence="9">
    <location>
        <begin position="250"/>
        <end position="704"/>
    </location>
</feature>
<dbReference type="RefSeq" id="XP_044543171.1">
    <property type="nucleotide sequence ID" value="XM_044687342.1"/>
</dbReference>
<dbReference type="PANTHER" id="PTHR22950:SF458">
    <property type="entry name" value="SODIUM-COUPLED NEUTRAL AMINO ACID TRANSPORTER 11-RELATED"/>
    <property type="match status" value="1"/>
</dbReference>
<protein>
    <recommendedName>
        <fullName evidence="9">Amino acid transporter transmembrane domain-containing protein</fullName>
    </recommendedName>
</protein>